<evidence type="ECO:0000313" key="1">
    <source>
        <dbReference type="EMBL" id="CAI6370549.1"/>
    </source>
</evidence>
<dbReference type="EMBL" id="CARXXK010000417">
    <property type="protein sequence ID" value="CAI6370549.1"/>
    <property type="molecule type" value="Genomic_DNA"/>
</dbReference>
<accession>A0AAV0XPI2</accession>
<organism evidence="1 2">
    <name type="scientific">Macrosiphum euphorbiae</name>
    <name type="common">potato aphid</name>
    <dbReference type="NCBI Taxonomy" id="13131"/>
    <lineage>
        <taxon>Eukaryota</taxon>
        <taxon>Metazoa</taxon>
        <taxon>Ecdysozoa</taxon>
        <taxon>Arthropoda</taxon>
        <taxon>Hexapoda</taxon>
        <taxon>Insecta</taxon>
        <taxon>Pterygota</taxon>
        <taxon>Neoptera</taxon>
        <taxon>Paraneoptera</taxon>
        <taxon>Hemiptera</taxon>
        <taxon>Sternorrhyncha</taxon>
        <taxon>Aphidomorpha</taxon>
        <taxon>Aphidoidea</taxon>
        <taxon>Aphididae</taxon>
        <taxon>Macrosiphini</taxon>
        <taxon>Macrosiphum</taxon>
    </lineage>
</organism>
<reference evidence="1 2" key="1">
    <citation type="submission" date="2023-01" db="EMBL/GenBank/DDBJ databases">
        <authorList>
            <person name="Whitehead M."/>
        </authorList>
    </citation>
    <scope>NUCLEOTIDE SEQUENCE [LARGE SCALE GENOMIC DNA]</scope>
</reference>
<keyword evidence="2" id="KW-1185">Reference proteome</keyword>
<dbReference type="Proteomes" id="UP001160148">
    <property type="component" value="Unassembled WGS sequence"/>
</dbReference>
<gene>
    <name evidence="1" type="ORF">MEUPH1_LOCUS24656</name>
</gene>
<name>A0AAV0XPI2_9HEMI</name>
<dbReference type="AlphaFoldDB" id="A0AAV0XPI2"/>
<proteinExistence type="predicted"/>
<protein>
    <submittedName>
        <fullName evidence="1">Uncharacterized protein</fullName>
    </submittedName>
</protein>
<sequence length="250" mass="27275">MCQLVRLSPLAGSPRLVCAAGLALRTPLVTDDRRPGGHTSVDHFRASESHFRLTIFSLLAFLTFFGRISAGICLRASGVPKTPPYIPLSAGVTTDLVQQTRPSYPRRGRRNRTLKLRTSDYLHLTCVGAAGLALRAPLVTDDRRPGRHTSVDHFPASKSHIGLTFFWKTCVFHVFWTYLGRYLSEGFGIAENPPLHPPVSWGDDGPGAADPTLLAQKGAEESDFEVAYFGLLASYMRGCCWAGSAGSSRD</sequence>
<evidence type="ECO:0000313" key="2">
    <source>
        <dbReference type="Proteomes" id="UP001160148"/>
    </source>
</evidence>
<comment type="caution">
    <text evidence="1">The sequence shown here is derived from an EMBL/GenBank/DDBJ whole genome shotgun (WGS) entry which is preliminary data.</text>
</comment>